<dbReference type="EMBL" id="JADKPO010000002">
    <property type="protein sequence ID" value="MBF4766631.1"/>
    <property type="molecule type" value="Genomic_DNA"/>
</dbReference>
<organism evidence="1 2">
    <name type="scientific">Nocardioides agariphilus</name>
    <dbReference type="NCBI Taxonomy" id="433664"/>
    <lineage>
        <taxon>Bacteria</taxon>
        <taxon>Bacillati</taxon>
        <taxon>Actinomycetota</taxon>
        <taxon>Actinomycetes</taxon>
        <taxon>Propionibacteriales</taxon>
        <taxon>Nocardioidaceae</taxon>
        <taxon>Nocardioides</taxon>
    </lineage>
</organism>
<dbReference type="Proteomes" id="UP000660668">
    <property type="component" value="Unassembled WGS sequence"/>
</dbReference>
<gene>
    <name evidence="1" type="ORF">ISU10_02480</name>
</gene>
<protein>
    <submittedName>
        <fullName evidence="1">Uncharacterized protein</fullName>
    </submittedName>
</protein>
<name>A0A930YFL4_9ACTN</name>
<sequence>MNLEEQIADLDPAPQLAALLRDVTAQRTVETARESGYISIRPPDRSIAAYVNRQHVDIAVDPAASAGVGVRVKATRVIAKTTATHYVRVPGSSLPDGAVLTEVLAAIEWRDHGPRWSGAAAGGAFRDLAGEICGECFYEITPSGACGCDG</sequence>
<proteinExistence type="predicted"/>
<accession>A0A930YFL4</accession>
<comment type="caution">
    <text evidence="1">The sequence shown here is derived from an EMBL/GenBank/DDBJ whole genome shotgun (WGS) entry which is preliminary data.</text>
</comment>
<keyword evidence="2" id="KW-1185">Reference proteome</keyword>
<dbReference type="RefSeq" id="WP_194694786.1">
    <property type="nucleotide sequence ID" value="NZ_JADKPO010000002.1"/>
</dbReference>
<evidence type="ECO:0000313" key="2">
    <source>
        <dbReference type="Proteomes" id="UP000660668"/>
    </source>
</evidence>
<dbReference type="AlphaFoldDB" id="A0A930YFL4"/>
<reference evidence="1" key="1">
    <citation type="submission" date="2020-11" db="EMBL/GenBank/DDBJ databases">
        <title>Nocardioides cynanchi sp. nov., isolated from soil of rhizosphere of Cynanchum wilfordii.</title>
        <authorList>
            <person name="Lee J.-S."/>
            <person name="Suh M.K."/>
            <person name="Kim J.-S."/>
        </authorList>
    </citation>
    <scope>NUCLEOTIDE SEQUENCE</scope>
    <source>
        <strain evidence="1">KCTC 19276</strain>
    </source>
</reference>
<evidence type="ECO:0000313" key="1">
    <source>
        <dbReference type="EMBL" id="MBF4766631.1"/>
    </source>
</evidence>